<gene>
    <name evidence="3" type="ORF">F7P68_0012455</name>
</gene>
<protein>
    <submittedName>
        <fullName evidence="3">Helix-turn-helix transcriptional regulator</fullName>
    </submittedName>
</protein>
<dbReference type="Gene3D" id="1.10.260.40">
    <property type="entry name" value="lambda repressor-like DNA-binding domains"/>
    <property type="match status" value="1"/>
</dbReference>
<dbReference type="RefSeq" id="WP_052443766.1">
    <property type="nucleotide sequence ID" value="NZ_JABEVU030000001.1"/>
</dbReference>
<dbReference type="Proteomes" id="UP000527860">
    <property type="component" value="Unassembled WGS sequence"/>
</dbReference>
<reference evidence="3" key="2">
    <citation type="submission" date="2022-12" db="EMBL/GenBank/DDBJ databases">
        <title>Genome analysis and biological profiling of marine Salinicoccus roseus MOSEL-ME25.</title>
        <authorList>
            <person name="Mirza F.T."/>
            <person name="Xie Y."/>
            <person name="Shinwari Z.K."/>
        </authorList>
    </citation>
    <scope>NUCLEOTIDE SEQUENCE</scope>
    <source>
        <strain evidence="3">MOSEL-ME25</strain>
    </source>
</reference>
<keyword evidence="1" id="KW-0238">DNA-binding</keyword>
<organism evidence="3 4">
    <name type="scientific">Salinicoccus roseus</name>
    <dbReference type="NCBI Taxonomy" id="45670"/>
    <lineage>
        <taxon>Bacteria</taxon>
        <taxon>Bacillati</taxon>
        <taxon>Bacillota</taxon>
        <taxon>Bacilli</taxon>
        <taxon>Bacillales</taxon>
        <taxon>Staphylococcaceae</taxon>
        <taxon>Salinicoccus</taxon>
    </lineage>
</organism>
<dbReference type="InterPro" id="IPR010982">
    <property type="entry name" value="Lambda_DNA-bd_dom_sf"/>
</dbReference>
<evidence type="ECO:0000256" key="1">
    <source>
        <dbReference type="ARBA" id="ARBA00023125"/>
    </source>
</evidence>
<dbReference type="EMBL" id="JABEVU030000001">
    <property type="protein sequence ID" value="MDB0581336.1"/>
    <property type="molecule type" value="Genomic_DNA"/>
</dbReference>
<comment type="caution">
    <text evidence="3">The sequence shown here is derived from an EMBL/GenBank/DDBJ whole genome shotgun (WGS) entry which is preliminary data.</text>
</comment>
<proteinExistence type="predicted"/>
<evidence type="ECO:0000259" key="2">
    <source>
        <dbReference type="PROSITE" id="PS50943"/>
    </source>
</evidence>
<dbReference type="GeneID" id="77846087"/>
<dbReference type="PROSITE" id="PS50943">
    <property type="entry name" value="HTH_CROC1"/>
    <property type="match status" value="1"/>
</dbReference>
<reference evidence="3" key="1">
    <citation type="submission" date="2020-04" db="EMBL/GenBank/DDBJ databases">
        <authorList>
            <person name="Tanveer F."/>
            <person name="Xie Y."/>
            <person name="Shinwari Z.K."/>
        </authorList>
    </citation>
    <scope>NUCLEOTIDE SEQUENCE</scope>
    <source>
        <strain evidence="3">MOSEL-ME25</strain>
    </source>
</reference>
<feature type="domain" description="HTH cro/C1-type" evidence="2">
    <location>
        <begin position="7"/>
        <end position="62"/>
    </location>
</feature>
<dbReference type="SUPFAM" id="SSF47413">
    <property type="entry name" value="lambda repressor-like DNA-binding domains"/>
    <property type="match status" value="1"/>
</dbReference>
<evidence type="ECO:0000313" key="3">
    <source>
        <dbReference type="EMBL" id="MDB0581336.1"/>
    </source>
</evidence>
<dbReference type="CDD" id="cd00093">
    <property type="entry name" value="HTH_XRE"/>
    <property type="match status" value="1"/>
</dbReference>
<keyword evidence="4" id="KW-1185">Reference proteome</keyword>
<name>A0ABT4YLU1_9STAP</name>
<dbReference type="PANTHER" id="PTHR46558:SF11">
    <property type="entry name" value="HTH-TYPE TRANSCRIPTIONAL REGULATOR XRE"/>
    <property type="match status" value="1"/>
</dbReference>
<dbReference type="InterPro" id="IPR001387">
    <property type="entry name" value="Cro/C1-type_HTH"/>
</dbReference>
<dbReference type="PANTHER" id="PTHR46558">
    <property type="entry name" value="TRACRIPTIONAL REGULATORY PROTEIN-RELATED-RELATED"/>
    <property type="match status" value="1"/>
</dbReference>
<sequence length="109" mass="12493">MDVGERIRHRRKELDLSADALADFVGVSRATIFRYERGDIEKMPAVTLKKIAEKLRTTPAFLMGWTEEKETEAAPIDTIAAHIDDDVTEEEMDDIVKYIEFIKSQHKGK</sequence>
<accession>A0ABT4YLU1</accession>
<dbReference type="SMART" id="SM00530">
    <property type="entry name" value="HTH_XRE"/>
    <property type="match status" value="1"/>
</dbReference>
<dbReference type="Pfam" id="PF01381">
    <property type="entry name" value="HTH_3"/>
    <property type="match status" value="1"/>
</dbReference>
<evidence type="ECO:0000313" key="4">
    <source>
        <dbReference type="Proteomes" id="UP000527860"/>
    </source>
</evidence>